<dbReference type="Gene3D" id="1.10.10.10">
    <property type="entry name" value="Winged helix-like DNA-binding domain superfamily/Winged helix DNA-binding domain"/>
    <property type="match status" value="1"/>
</dbReference>
<dbReference type="Proteomes" id="UP001237448">
    <property type="component" value="Unassembled WGS sequence"/>
</dbReference>
<evidence type="ECO:0000256" key="2">
    <source>
        <dbReference type="ARBA" id="ARBA00022898"/>
    </source>
</evidence>
<organism evidence="7 8">
    <name type="scientific">Labrys monachus</name>
    <dbReference type="NCBI Taxonomy" id="217067"/>
    <lineage>
        <taxon>Bacteria</taxon>
        <taxon>Pseudomonadati</taxon>
        <taxon>Pseudomonadota</taxon>
        <taxon>Alphaproteobacteria</taxon>
        <taxon>Hyphomicrobiales</taxon>
        <taxon>Xanthobacteraceae</taxon>
        <taxon>Labrys</taxon>
    </lineage>
</organism>
<dbReference type="PROSITE" id="PS50949">
    <property type="entry name" value="HTH_GNTR"/>
    <property type="match status" value="1"/>
</dbReference>
<evidence type="ECO:0000256" key="4">
    <source>
        <dbReference type="ARBA" id="ARBA00023125"/>
    </source>
</evidence>
<proteinExistence type="inferred from homology"/>
<dbReference type="CDD" id="cd07377">
    <property type="entry name" value="WHTH_GntR"/>
    <property type="match status" value="1"/>
</dbReference>
<dbReference type="Gene3D" id="3.40.640.10">
    <property type="entry name" value="Type I PLP-dependent aspartate aminotransferase-like (Major domain)"/>
    <property type="match status" value="1"/>
</dbReference>
<feature type="domain" description="HTH gntR-type" evidence="6">
    <location>
        <begin position="19"/>
        <end position="87"/>
    </location>
</feature>
<dbReference type="RefSeq" id="WP_307434200.1">
    <property type="nucleotide sequence ID" value="NZ_JAUSVK010000001.1"/>
</dbReference>
<evidence type="ECO:0000256" key="3">
    <source>
        <dbReference type="ARBA" id="ARBA00023015"/>
    </source>
</evidence>
<dbReference type="Pfam" id="PF00392">
    <property type="entry name" value="GntR"/>
    <property type="match status" value="1"/>
</dbReference>
<keyword evidence="2" id="KW-0663">Pyridoxal phosphate</keyword>
<dbReference type="SMART" id="SM00345">
    <property type="entry name" value="HTH_GNTR"/>
    <property type="match status" value="1"/>
</dbReference>
<evidence type="ECO:0000313" key="8">
    <source>
        <dbReference type="Proteomes" id="UP001237448"/>
    </source>
</evidence>
<comment type="caution">
    <text evidence="7">The sequence shown here is derived from an EMBL/GenBank/DDBJ whole genome shotgun (WGS) entry which is preliminary data.</text>
</comment>
<evidence type="ECO:0000256" key="5">
    <source>
        <dbReference type="ARBA" id="ARBA00023163"/>
    </source>
</evidence>
<dbReference type="InterPro" id="IPR004839">
    <property type="entry name" value="Aminotransferase_I/II_large"/>
</dbReference>
<keyword evidence="5" id="KW-0804">Transcription</keyword>
<keyword evidence="8" id="KW-1185">Reference proteome</keyword>
<dbReference type="InterPro" id="IPR036388">
    <property type="entry name" value="WH-like_DNA-bd_sf"/>
</dbReference>
<sequence>MDKESGITAWKPAVSRSGGPLYLAVADALAADIAAGRLPPGTRLPAQRALADMLGIDFTTVSRAYAEARRRGLVDAFVGQGTFVRRRPAPAAATLAAGLVDMGMNLPPRFEDAALVRRMWSDMAGLEASGGLDLLLRYQDVGGTAADRMAGVHWLADRIPSVGAERLLVCPGAQGALLAVAGLLAGAGGSICAEALTYAGFRSLAAHLRIPLVEVAMDEEGLLPEAFDAACHRHRPKALYCTPTLHNPTTATMPLARRRAIVAIAREHGLFIIEDDAYGPLAPQAQPLAALAPDIVFHVAGLAKSVSPALRIAYLVVPDARMAARVAGAVRATTAMASPLTAAIATRWIEDGTAQAVRDAIRGEASSRRAIAAAALPPEQARIPGEGFHAWLRLPPPWSRGEFTARLRAAGIGVVGSDAFALGTPPEAVRLGLGAAGSREELAQSLHIVADLLGEAPAMSSMVV</sequence>
<dbReference type="SUPFAM" id="SSF46785">
    <property type="entry name" value="Winged helix' DNA-binding domain"/>
    <property type="match status" value="1"/>
</dbReference>
<reference evidence="7 8" key="1">
    <citation type="submission" date="2023-07" db="EMBL/GenBank/DDBJ databases">
        <title>Genomic Encyclopedia of Type Strains, Phase IV (KMG-IV): sequencing the most valuable type-strain genomes for metagenomic binning, comparative biology and taxonomic classification.</title>
        <authorList>
            <person name="Goeker M."/>
        </authorList>
    </citation>
    <scope>NUCLEOTIDE SEQUENCE [LARGE SCALE GENOMIC DNA]</scope>
    <source>
        <strain evidence="7 8">DSM 5896</strain>
    </source>
</reference>
<keyword evidence="3" id="KW-0805">Transcription regulation</keyword>
<keyword evidence="4 7" id="KW-0238">DNA-binding</keyword>
<dbReference type="InterPro" id="IPR015421">
    <property type="entry name" value="PyrdxlP-dep_Trfase_major"/>
</dbReference>
<dbReference type="InterPro" id="IPR000524">
    <property type="entry name" value="Tscrpt_reg_HTH_GntR"/>
</dbReference>
<dbReference type="PANTHER" id="PTHR46577:SF1">
    <property type="entry name" value="HTH-TYPE TRANSCRIPTIONAL REGULATORY PROTEIN GABR"/>
    <property type="match status" value="1"/>
</dbReference>
<dbReference type="Pfam" id="PF00155">
    <property type="entry name" value="Aminotran_1_2"/>
    <property type="match status" value="1"/>
</dbReference>
<protein>
    <submittedName>
        <fullName evidence="7">DNA-binding transcriptional MocR family regulator</fullName>
    </submittedName>
</protein>
<gene>
    <name evidence="7" type="ORF">J3R73_005264</name>
</gene>
<name>A0ABU0FLI8_9HYPH</name>
<dbReference type="InterPro" id="IPR036390">
    <property type="entry name" value="WH_DNA-bd_sf"/>
</dbReference>
<evidence type="ECO:0000256" key="1">
    <source>
        <dbReference type="ARBA" id="ARBA00005384"/>
    </source>
</evidence>
<accession>A0ABU0FLI8</accession>
<dbReference type="PANTHER" id="PTHR46577">
    <property type="entry name" value="HTH-TYPE TRANSCRIPTIONAL REGULATORY PROTEIN GABR"/>
    <property type="match status" value="1"/>
</dbReference>
<dbReference type="EMBL" id="JAUSVK010000001">
    <property type="protein sequence ID" value="MDQ0395472.1"/>
    <property type="molecule type" value="Genomic_DNA"/>
</dbReference>
<dbReference type="GO" id="GO:0003677">
    <property type="term" value="F:DNA binding"/>
    <property type="evidence" value="ECO:0007669"/>
    <property type="project" value="UniProtKB-KW"/>
</dbReference>
<dbReference type="CDD" id="cd00609">
    <property type="entry name" value="AAT_like"/>
    <property type="match status" value="1"/>
</dbReference>
<evidence type="ECO:0000313" key="7">
    <source>
        <dbReference type="EMBL" id="MDQ0395472.1"/>
    </source>
</evidence>
<evidence type="ECO:0000259" key="6">
    <source>
        <dbReference type="PROSITE" id="PS50949"/>
    </source>
</evidence>
<dbReference type="InterPro" id="IPR051446">
    <property type="entry name" value="HTH_trans_reg/aminotransferase"/>
</dbReference>
<dbReference type="InterPro" id="IPR015424">
    <property type="entry name" value="PyrdxlP-dep_Trfase"/>
</dbReference>
<comment type="similarity">
    <text evidence="1">In the C-terminal section; belongs to the class-I pyridoxal-phosphate-dependent aminotransferase family.</text>
</comment>
<dbReference type="SUPFAM" id="SSF53383">
    <property type="entry name" value="PLP-dependent transferases"/>
    <property type="match status" value="1"/>
</dbReference>